<gene>
    <name evidence="2" type="primary">BQ5605_C034g11303</name>
    <name evidence="2" type="ORF">BQ5605_C034G11303</name>
</gene>
<accession>A0A2X0N2Q3</accession>
<protein>
    <submittedName>
        <fullName evidence="2">BQ5605_C034g11303 protein</fullName>
    </submittedName>
</protein>
<organism evidence="2 3">
    <name type="scientific">Microbotryum silenes-dioicae</name>
    <dbReference type="NCBI Taxonomy" id="796604"/>
    <lineage>
        <taxon>Eukaryota</taxon>
        <taxon>Fungi</taxon>
        <taxon>Dikarya</taxon>
        <taxon>Basidiomycota</taxon>
        <taxon>Pucciniomycotina</taxon>
        <taxon>Microbotryomycetes</taxon>
        <taxon>Microbotryales</taxon>
        <taxon>Microbotryaceae</taxon>
        <taxon>Microbotryum</taxon>
    </lineage>
</organism>
<evidence type="ECO:0000313" key="3">
    <source>
        <dbReference type="Proteomes" id="UP000249464"/>
    </source>
</evidence>
<sequence>MPAKQGGTGRPRPSPPSLNKASPPSERQFHACSPTSVEAPRSSAFDREPPKQPDAIIFYLQQSPPSWVPPSPAPSHSHSPRSSTSPRSCPPSPAALLLSSESSPPLRSSSSPSHPDGRQDRGQAQADLAVPRSPSLPSMTRCPTAASGAHPFHGDRDQRDNLNHPMPATANNAARESVVEALISHALDCEDDQFFIEEEIVPRVVVCNSPDLVYSAVGWSKHGSRHARKKFRSAPSQS</sequence>
<feature type="compositionally biased region" description="Low complexity" evidence="1">
    <location>
        <begin position="74"/>
        <end position="87"/>
    </location>
</feature>
<evidence type="ECO:0000256" key="1">
    <source>
        <dbReference type="SAM" id="MobiDB-lite"/>
    </source>
</evidence>
<feature type="compositionally biased region" description="Basic and acidic residues" evidence="1">
    <location>
        <begin position="152"/>
        <end position="162"/>
    </location>
</feature>
<feature type="compositionally biased region" description="Low complexity" evidence="1">
    <location>
        <begin position="94"/>
        <end position="114"/>
    </location>
</feature>
<dbReference type="Proteomes" id="UP000249464">
    <property type="component" value="Unassembled WGS sequence"/>
</dbReference>
<name>A0A2X0N2Q3_9BASI</name>
<proteinExistence type="predicted"/>
<keyword evidence="3" id="KW-1185">Reference proteome</keyword>
<evidence type="ECO:0000313" key="2">
    <source>
        <dbReference type="EMBL" id="SGY99783.1"/>
    </source>
</evidence>
<feature type="region of interest" description="Disordered" evidence="1">
    <location>
        <begin position="1"/>
        <end position="168"/>
    </location>
</feature>
<reference evidence="2 3" key="1">
    <citation type="submission" date="2016-11" db="EMBL/GenBank/DDBJ databases">
        <authorList>
            <person name="Jaros S."/>
            <person name="Januszkiewicz K."/>
            <person name="Wedrychowicz H."/>
        </authorList>
    </citation>
    <scope>NUCLEOTIDE SEQUENCE [LARGE SCALE GENOMIC DNA]</scope>
</reference>
<dbReference type="EMBL" id="FQNC01000065">
    <property type="protein sequence ID" value="SGY99783.1"/>
    <property type="molecule type" value="Genomic_DNA"/>
</dbReference>
<dbReference type="AlphaFoldDB" id="A0A2X0N2Q3"/>